<dbReference type="Gene3D" id="3.30.40.10">
    <property type="entry name" value="Zinc/RING finger domain, C3HC4 (zinc finger)"/>
    <property type="match status" value="1"/>
</dbReference>
<reference evidence="1 2" key="1">
    <citation type="submission" date="2021-05" db="EMBL/GenBank/DDBJ databases">
        <title>Genome Assembly of Synthetic Allotetraploid Brassica napus Reveals Homoeologous Exchanges between Subgenomes.</title>
        <authorList>
            <person name="Davis J.T."/>
        </authorList>
    </citation>
    <scope>NUCLEOTIDE SEQUENCE [LARGE SCALE GENOMIC DNA]</scope>
    <source>
        <strain evidence="2">cv. Da-Ae</strain>
        <tissue evidence="1">Seedling</tissue>
    </source>
</reference>
<dbReference type="Proteomes" id="UP000824890">
    <property type="component" value="Unassembled WGS sequence"/>
</dbReference>
<evidence type="ECO:0000313" key="2">
    <source>
        <dbReference type="Proteomes" id="UP000824890"/>
    </source>
</evidence>
<gene>
    <name evidence="1" type="ORF">HID58_014070</name>
</gene>
<feature type="non-terminal residue" evidence="1">
    <location>
        <position position="1"/>
    </location>
</feature>
<feature type="non-terminal residue" evidence="1">
    <location>
        <position position="169"/>
    </location>
</feature>
<accession>A0ABQ8DHZ4</accession>
<sequence length="169" mass="19719">VLFNMETNYSCNAREDPDESIEDIIPHRENKRRGTRDDIKKKRKELELRVEQIAMEAELGQQHAKGSEALTLDQEIASKEVDPGMWMKRLVQWGKQYNDDDDVQFYGVREECILLLSCKHMCLCKECERKLSYCLLCQSSKFLGMDRDLYTTCALAGTVEKGKWMTRLL</sequence>
<protein>
    <submittedName>
        <fullName evidence="1">Uncharacterized protein</fullName>
    </submittedName>
</protein>
<keyword evidence="2" id="KW-1185">Reference proteome</keyword>
<proteinExistence type="predicted"/>
<name>A0ABQ8DHZ4_BRANA</name>
<organism evidence="1 2">
    <name type="scientific">Brassica napus</name>
    <name type="common">Rape</name>
    <dbReference type="NCBI Taxonomy" id="3708"/>
    <lineage>
        <taxon>Eukaryota</taxon>
        <taxon>Viridiplantae</taxon>
        <taxon>Streptophyta</taxon>
        <taxon>Embryophyta</taxon>
        <taxon>Tracheophyta</taxon>
        <taxon>Spermatophyta</taxon>
        <taxon>Magnoliopsida</taxon>
        <taxon>eudicotyledons</taxon>
        <taxon>Gunneridae</taxon>
        <taxon>Pentapetalae</taxon>
        <taxon>rosids</taxon>
        <taxon>malvids</taxon>
        <taxon>Brassicales</taxon>
        <taxon>Brassicaceae</taxon>
        <taxon>Brassiceae</taxon>
        <taxon>Brassica</taxon>
    </lineage>
</organism>
<dbReference type="EMBL" id="JAGKQM010000004">
    <property type="protein sequence ID" value="KAH0928343.1"/>
    <property type="molecule type" value="Genomic_DNA"/>
</dbReference>
<dbReference type="InterPro" id="IPR013083">
    <property type="entry name" value="Znf_RING/FYVE/PHD"/>
</dbReference>
<evidence type="ECO:0000313" key="1">
    <source>
        <dbReference type="EMBL" id="KAH0928343.1"/>
    </source>
</evidence>
<comment type="caution">
    <text evidence="1">The sequence shown here is derived from an EMBL/GenBank/DDBJ whole genome shotgun (WGS) entry which is preliminary data.</text>
</comment>